<dbReference type="EMBL" id="MU863898">
    <property type="protein sequence ID" value="KAK4202348.1"/>
    <property type="molecule type" value="Genomic_DNA"/>
</dbReference>
<dbReference type="InterPro" id="IPR040198">
    <property type="entry name" value="Fido_containing"/>
</dbReference>
<feature type="binding site" evidence="2">
    <location>
        <begin position="246"/>
        <end position="253"/>
    </location>
    <ligand>
        <name>ATP</name>
        <dbReference type="ChEBI" id="CHEBI:30616"/>
    </ligand>
</feature>
<name>A0AAN6XL42_9PEZI</name>
<dbReference type="Proteomes" id="UP001303160">
    <property type="component" value="Unassembled WGS sequence"/>
</dbReference>
<gene>
    <name evidence="4" type="ORF">QBC40DRAFT_321913</name>
</gene>
<dbReference type="PANTHER" id="PTHR13504:SF38">
    <property type="entry name" value="FIDO DOMAIN-CONTAINING PROTEIN"/>
    <property type="match status" value="1"/>
</dbReference>
<dbReference type="InterPro" id="IPR036597">
    <property type="entry name" value="Fido-like_dom_sf"/>
</dbReference>
<comment type="caution">
    <text evidence="4">The sequence shown here is derived from an EMBL/GenBank/DDBJ whole genome shotgun (WGS) entry which is preliminary data.</text>
</comment>
<dbReference type="PROSITE" id="PS51459">
    <property type="entry name" value="FIDO"/>
    <property type="match status" value="1"/>
</dbReference>
<evidence type="ECO:0000256" key="2">
    <source>
        <dbReference type="PIRSR" id="PIRSR640198-2"/>
    </source>
</evidence>
<dbReference type="Pfam" id="PF02661">
    <property type="entry name" value="Fic"/>
    <property type="match status" value="1"/>
</dbReference>
<feature type="domain" description="Fido" evidence="3">
    <location>
        <begin position="155"/>
        <end position="319"/>
    </location>
</feature>
<dbReference type="PANTHER" id="PTHR13504">
    <property type="entry name" value="FIDO DOMAIN-CONTAINING PROTEIN DDB_G0283145"/>
    <property type="match status" value="1"/>
</dbReference>
<dbReference type="InterPro" id="IPR003812">
    <property type="entry name" value="Fido"/>
</dbReference>
<sequence length="392" mass="43575">MTNASMALFMCDDYGYSILGDDEDPDDLKTDYVTLLTELHHGQRTLPLSAETIAYDHRLLLLSKVIFGSNLIEKAGGPLDITRKLVQLLCYHGMWDAVPPTINPHDPVYHVLKDYLTAHSRPSDPPSIIRSYREIVQHIKAACHLMDSFDPRIPITEPLLLSTHRILTQGIPTDQGIPSASYSGLYRQDQVVAGLHAFPPAEQVPAATRKMISSLNHDLQQGDKIDPVALAAKYSHRLVNIHPFLDGNGRMCRLLLNVLLYKLGSSLACFGQTEDEREEYLGIAARASQNMAAQQDDWDDDNDDMAPKYHKELASYTLKYAVESLKGWKHVLDESEKALEEDGNALKGDERALMHVLEAKFRGPNKPSDGSEDLFKALFSASTGVENGLTGI</sequence>
<evidence type="ECO:0000313" key="5">
    <source>
        <dbReference type="Proteomes" id="UP001303160"/>
    </source>
</evidence>
<accession>A0AAN6XL42</accession>
<keyword evidence="5" id="KW-1185">Reference proteome</keyword>
<evidence type="ECO:0000259" key="3">
    <source>
        <dbReference type="PROSITE" id="PS51459"/>
    </source>
</evidence>
<proteinExistence type="predicted"/>
<protein>
    <submittedName>
        <fullName evidence="4">Fido domain-containing protein</fullName>
    </submittedName>
</protein>
<reference evidence="4" key="1">
    <citation type="journal article" date="2023" name="Mol. Phylogenet. Evol.">
        <title>Genome-scale phylogeny and comparative genomics of the fungal order Sordariales.</title>
        <authorList>
            <person name="Hensen N."/>
            <person name="Bonometti L."/>
            <person name="Westerberg I."/>
            <person name="Brannstrom I.O."/>
            <person name="Guillou S."/>
            <person name="Cros-Aarteil S."/>
            <person name="Calhoun S."/>
            <person name="Haridas S."/>
            <person name="Kuo A."/>
            <person name="Mondo S."/>
            <person name="Pangilinan J."/>
            <person name="Riley R."/>
            <person name="LaButti K."/>
            <person name="Andreopoulos B."/>
            <person name="Lipzen A."/>
            <person name="Chen C."/>
            <person name="Yan M."/>
            <person name="Daum C."/>
            <person name="Ng V."/>
            <person name="Clum A."/>
            <person name="Steindorff A."/>
            <person name="Ohm R.A."/>
            <person name="Martin F."/>
            <person name="Silar P."/>
            <person name="Natvig D.O."/>
            <person name="Lalanne C."/>
            <person name="Gautier V."/>
            <person name="Ament-Velasquez S.L."/>
            <person name="Kruys A."/>
            <person name="Hutchinson M.I."/>
            <person name="Powell A.J."/>
            <person name="Barry K."/>
            <person name="Miller A.N."/>
            <person name="Grigoriev I.V."/>
            <person name="Debuchy R."/>
            <person name="Gladieux P."/>
            <person name="Hiltunen Thoren M."/>
            <person name="Johannesson H."/>
        </authorList>
    </citation>
    <scope>NUCLEOTIDE SEQUENCE</scope>
    <source>
        <strain evidence="4">CBS 315.58</strain>
    </source>
</reference>
<evidence type="ECO:0000313" key="4">
    <source>
        <dbReference type="EMBL" id="KAK4202348.1"/>
    </source>
</evidence>
<dbReference type="SUPFAM" id="SSF140931">
    <property type="entry name" value="Fic-like"/>
    <property type="match status" value="1"/>
</dbReference>
<feature type="active site" evidence="1">
    <location>
        <position position="242"/>
    </location>
</feature>
<dbReference type="AlphaFoldDB" id="A0AAN6XL42"/>
<keyword evidence="2" id="KW-0067">ATP-binding</keyword>
<evidence type="ECO:0000256" key="1">
    <source>
        <dbReference type="PIRSR" id="PIRSR640198-1"/>
    </source>
</evidence>
<reference evidence="4" key="2">
    <citation type="submission" date="2023-05" db="EMBL/GenBank/DDBJ databases">
        <authorList>
            <consortium name="Lawrence Berkeley National Laboratory"/>
            <person name="Steindorff A."/>
            <person name="Hensen N."/>
            <person name="Bonometti L."/>
            <person name="Westerberg I."/>
            <person name="Brannstrom I.O."/>
            <person name="Guillou S."/>
            <person name="Cros-Aarteil S."/>
            <person name="Calhoun S."/>
            <person name="Haridas S."/>
            <person name="Kuo A."/>
            <person name="Mondo S."/>
            <person name="Pangilinan J."/>
            <person name="Riley R."/>
            <person name="Labutti K."/>
            <person name="Andreopoulos B."/>
            <person name="Lipzen A."/>
            <person name="Chen C."/>
            <person name="Yanf M."/>
            <person name="Daum C."/>
            <person name="Ng V."/>
            <person name="Clum A."/>
            <person name="Ohm R."/>
            <person name="Martin F."/>
            <person name="Silar P."/>
            <person name="Natvig D."/>
            <person name="Lalanne C."/>
            <person name="Gautier V."/>
            <person name="Ament-Velasquez S.L."/>
            <person name="Kruys A."/>
            <person name="Hutchinson M.I."/>
            <person name="Powell A.J."/>
            <person name="Barry K."/>
            <person name="Miller A.N."/>
            <person name="Grigoriev I.V."/>
            <person name="Debuchy R."/>
            <person name="Gladieux P."/>
            <person name="Thoren M.H."/>
            <person name="Johannesson H."/>
        </authorList>
    </citation>
    <scope>NUCLEOTIDE SEQUENCE</scope>
    <source>
        <strain evidence="4">CBS 315.58</strain>
    </source>
</reference>
<dbReference type="GO" id="GO:0005524">
    <property type="term" value="F:ATP binding"/>
    <property type="evidence" value="ECO:0007669"/>
    <property type="project" value="UniProtKB-KW"/>
</dbReference>
<dbReference type="Gene3D" id="1.10.3290.10">
    <property type="entry name" value="Fido-like domain"/>
    <property type="match status" value="1"/>
</dbReference>
<keyword evidence="2" id="KW-0547">Nucleotide-binding</keyword>
<organism evidence="4 5">
    <name type="scientific">Triangularia verruculosa</name>
    <dbReference type="NCBI Taxonomy" id="2587418"/>
    <lineage>
        <taxon>Eukaryota</taxon>
        <taxon>Fungi</taxon>
        <taxon>Dikarya</taxon>
        <taxon>Ascomycota</taxon>
        <taxon>Pezizomycotina</taxon>
        <taxon>Sordariomycetes</taxon>
        <taxon>Sordariomycetidae</taxon>
        <taxon>Sordariales</taxon>
        <taxon>Podosporaceae</taxon>
        <taxon>Triangularia</taxon>
    </lineage>
</organism>